<organism evidence="2 3">
    <name type="scientific">Burkholderia ubonensis</name>
    <dbReference type="NCBI Taxonomy" id="101571"/>
    <lineage>
        <taxon>Bacteria</taxon>
        <taxon>Pseudomonadati</taxon>
        <taxon>Pseudomonadota</taxon>
        <taxon>Betaproteobacteria</taxon>
        <taxon>Burkholderiales</taxon>
        <taxon>Burkholderiaceae</taxon>
        <taxon>Burkholderia</taxon>
        <taxon>Burkholderia cepacia complex</taxon>
    </lineage>
</organism>
<dbReference type="AlphaFoldDB" id="A0AAW3MY82"/>
<dbReference type="EMBL" id="LPBJ01000047">
    <property type="protein sequence ID" value="KVP97767.1"/>
    <property type="molecule type" value="Genomic_DNA"/>
</dbReference>
<keyword evidence="3" id="KW-1185">Reference proteome</keyword>
<evidence type="ECO:0000256" key="1">
    <source>
        <dbReference type="SAM" id="MobiDB-lite"/>
    </source>
</evidence>
<sequence>MVTACVVVVLAGGATLSYMLKQQPVTTPKVKQEEPANSAGSSVPEKAPGCWDVAVNNGAELVATWVPDCPAAAPATLGDLPWPQGVIRLPAFSNKEPAMAQAQPHMVMSDELAQHGAGAMLYLPANTDGSGYYVAAWAVEENSDDEAAAATVKGGVQVGLYGAPPTSVATPGGRVYLSREFTPQGVRQFMANRASVLRGADAYADGNEGEEDSSPADDAVARADTASTSARDSSAF</sequence>
<evidence type="ECO:0000313" key="3">
    <source>
        <dbReference type="Proteomes" id="UP000056453"/>
    </source>
</evidence>
<accession>A0AAW3MY82</accession>
<gene>
    <name evidence="2" type="ORF">WJ96_04150</name>
</gene>
<comment type="caution">
    <text evidence="2">The sequence shown here is derived from an EMBL/GenBank/DDBJ whole genome shotgun (WGS) entry which is preliminary data.</text>
</comment>
<name>A0AAW3MY82_9BURK</name>
<evidence type="ECO:0000313" key="2">
    <source>
        <dbReference type="EMBL" id="KVP97767.1"/>
    </source>
</evidence>
<reference evidence="2 3" key="1">
    <citation type="submission" date="2015-11" db="EMBL/GenBank/DDBJ databases">
        <title>Expanding the genomic diversity of Burkholderia species for the development of highly accurate diagnostics.</title>
        <authorList>
            <person name="Sahl J."/>
            <person name="Keim P."/>
            <person name="Wagner D."/>
        </authorList>
    </citation>
    <scope>NUCLEOTIDE SEQUENCE [LARGE SCALE GENOMIC DNA]</scope>
    <source>
        <strain evidence="2 3">MSMB1808WGS</strain>
    </source>
</reference>
<dbReference type="Proteomes" id="UP000056453">
    <property type="component" value="Unassembled WGS sequence"/>
</dbReference>
<proteinExistence type="predicted"/>
<feature type="region of interest" description="Disordered" evidence="1">
    <location>
        <begin position="202"/>
        <end position="236"/>
    </location>
</feature>
<protein>
    <submittedName>
        <fullName evidence="2">Uncharacterized protein</fullName>
    </submittedName>
</protein>
<feature type="compositionally biased region" description="Low complexity" evidence="1">
    <location>
        <begin position="216"/>
        <end position="236"/>
    </location>
</feature>